<dbReference type="PANTHER" id="PTHR13399:SF2">
    <property type="entry name" value="TRANSLOCON-ASSOCIATED PROTEIN SUBUNIT GAMMA"/>
    <property type="match status" value="1"/>
</dbReference>
<dbReference type="PANTHER" id="PTHR13399">
    <property type="entry name" value="TRANSLOCON-ASSOCIATED PROTEIN TRAP , GAMMA SUBUNIT"/>
    <property type="match status" value="1"/>
</dbReference>
<evidence type="ECO:0000313" key="3">
    <source>
        <dbReference type="EMBL" id="OTF73639.1"/>
    </source>
</evidence>
<dbReference type="GO" id="GO:0005783">
    <property type="term" value="C:endoplasmic reticulum"/>
    <property type="evidence" value="ECO:0007669"/>
    <property type="project" value="TreeGrafter"/>
</dbReference>
<dbReference type="InterPro" id="IPR000195">
    <property type="entry name" value="Rab-GAP-TBC_dom"/>
</dbReference>
<dbReference type="Pfam" id="PF00566">
    <property type="entry name" value="RabGAP-TBC"/>
    <property type="match status" value="1"/>
</dbReference>
<dbReference type="Proteomes" id="UP000194236">
    <property type="component" value="Unassembled WGS sequence"/>
</dbReference>
<reference evidence="3 4" key="1">
    <citation type="submission" date="2017-03" db="EMBL/GenBank/DDBJ databases">
        <title>Genome Survey of Euroglyphus maynei.</title>
        <authorList>
            <person name="Arlian L.G."/>
            <person name="Morgan M.S."/>
            <person name="Rider S.D."/>
        </authorList>
    </citation>
    <scope>NUCLEOTIDE SEQUENCE [LARGE SCALE GENOMIC DNA]</scope>
    <source>
        <strain evidence="3">Arlian Lab</strain>
        <tissue evidence="3">Whole body</tissue>
    </source>
</reference>
<evidence type="ECO:0000313" key="4">
    <source>
        <dbReference type="Proteomes" id="UP000194236"/>
    </source>
</evidence>
<gene>
    <name evidence="3" type="ORF">BLA29_007477</name>
</gene>
<feature type="non-terminal residue" evidence="3">
    <location>
        <position position="330"/>
    </location>
</feature>
<sequence>LLYFRLSGIEVNPDSVGIGGNQKRSCQHRNSTKSEPDDNYERLEVKQLLQINPTDEYGFEQWHNAMRMVARLPGGIPSSFRRKVSLWLTLADRRLQQRQIDWQQTYDKCFSEHHNPEDEELGIQIVKDLHRTGCSLFASERRDNQALLKQVLLAYARFNQTVGYCQGFNMIAAIVLEVMEGNVQHALKVMIYLIEHVLPESYFTNNLRGLSVDMVVFRDLMHVKLPELAGHLYRLQQESYEPTLGIYYEPPLINAFTMQWFLTLFATCLPKPTVMRIWDLILVEGNEILLRTGLVIWNSLSDRIMAVKTADEFYSIMDVLTRELIEFGPA</sequence>
<dbReference type="Gene3D" id="1.10.8.270">
    <property type="entry name" value="putative rabgap domain of human tbc1 domain family member 14 like domains"/>
    <property type="match status" value="1"/>
</dbReference>
<keyword evidence="4" id="KW-1185">Reference proteome</keyword>
<dbReference type="SUPFAM" id="SSF47923">
    <property type="entry name" value="Ypt/Rab-GAP domain of gyp1p"/>
    <property type="match status" value="2"/>
</dbReference>
<dbReference type="OrthoDB" id="289721at2759"/>
<dbReference type="SMART" id="SM00164">
    <property type="entry name" value="TBC"/>
    <property type="match status" value="1"/>
</dbReference>
<dbReference type="PROSITE" id="PS50086">
    <property type="entry name" value="TBC_RABGAP"/>
    <property type="match status" value="1"/>
</dbReference>
<dbReference type="Gene3D" id="1.10.472.80">
    <property type="entry name" value="Ypt/Rab-GAP domain of gyp1p, domain 3"/>
    <property type="match status" value="1"/>
</dbReference>
<evidence type="ECO:0000256" key="1">
    <source>
        <dbReference type="SAM" id="MobiDB-lite"/>
    </source>
</evidence>
<feature type="region of interest" description="Disordered" evidence="1">
    <location>
        <begin position="17"/>
        <end position="39"/>
    </location>
</feature>
<organism evidence="3 4">
    <name type="scientific">Euroglyphus maynei</name>
    <name type="common">Mayne's house dust mite</name>
    <dbReference type="NCBI Taxonomy" id="6958"/>
    <lineage>
        <taxon>Eukaryota</taxon>
        <taxon>Metazoa</taxon>
        <taxon>Ecdysozoa</taxon>
        <taxon>Arthropoda</taxon>
        <taxon>Chelicerata</taxon>
        <taxon>Arachnida</taxon>
        <taxon>Acari</taxon>
        <taxon>Acariformes</taxon>
        <taxon>Sarcoptiformes</taxon>
        <taxon>Astigmata</taxon>
        <taxon>Psoroptidia</taxon>
        <taxon>Analgoidea</taxon>
        <taxon>Pyroglyphidae</taxon>
        <taxon>Pyroglyphinae</taxon>
        <taxon>Euroglyphus</taxon>
    </lineage>
</organism>
<name>A0A1Y3AYP7_EURMA</name>
<comment type="caution">
    <text evidence="3">The sequence shown here is derived from an EMBL/GenBank/DDBJ whole genome shotgun (WGS) entry which is preliminary data.</text>
</comment>
<dbReference type="EMBL" id="MUJZ01050716">
    <property type="protein sequence ID" value="OTF73639.1"/>
    <property type="molecule type" value="Genomic_DNA"/>
</dbReference>
<evidence type="ECO:0000259" key="2">
    <source>
        <dbReference type="PROSITE" id="PS50086"/>
    </source>
</evidence>
<dbReference type="InterPro" id="IPR035969">
    <property type="entry name" value="Rab-GAP_TBC_sf"/>
</dbReference>
<feature type="non-terminal residue" evidence="3">
    <location>
        <position position="1"/>
    </location>
</feature>
<feature type="domain" description="Rab-GAP TBC" evidence="2">
    <location>
        <begin position="77"/>
        <end position="285"/>
    </location>
</feature>
<protein>
    <recommendedName>
        <fullName evidence="2">Rab-GAP TBC domain-containing protein</fullName>
    </recommendedName>
</protein>
<proteinExistence type="predicted"/>
<accession>A0A1Y3AYP7</accession>
<dbReference type="AlphaFoldDB" id="A0A1Y3AYP7"/>